<dbReference type="EMBL" id="PEQY01000001">
    <property type="protein sequence ID" value="PIM80475.1"/>
    <property type="molecule type" value="Genomic_DNA"/>
</dbReference>
<name>A0A2G9EHY6_9FUSO</name>
<dbReference type="RefSeq" id="WP_099959083.1">
    <property type="nucleotide sequence ID" value="NZ_CP024699.1"/>
</dbReference>
<gene>
    <name evidence="2" type="ORF">CTM71_08915</name>
    <name evidence="1" type="ORF">CTM72_02030</name>
</gene>
<accession>A0A2G9EHY6</accession>
<dbReference type="AlphaFoldDB" id="A0A2G9EHY6"/>
<dbReference type="Proteomes" id="UP000230056">
    <property type="component" value="Chromosome"/>
</dbReference>
<sequence length="159" mass="19037">MEINGIYFAKREFYQIIRNIGGVWNDSKERPIVCLLKIDDTDIYWAIPMGNLNHRSEKAKERLDFYLNIEESDIRSCFYHIGKTTTDTIFFISDVVPIKEIYIDREYLGFNNIHYIIKNKKLISELERKLKRILYFEDSTPNYFRQHITDLKNKLSNIG</sequence>
<evidence type="ECO:0000313" key="4">
    <source>
        <dbReference type="Proteomes" id="UP000230056"/>
    </source>
</evidence>
<protein>
    <submittedName>
        <fullName evidence="2">Uncharacterized protein</fullName>
    </submittedName>
</protein>
<evidence type="ECO:0000313" key="2">
    <source>
        <dbReference type="EMBL" id="PIM80475.1"/>
    </source>
</evidence>
<dbReference type="Gene3D" id="3.10.129.130">
    <property type="match status" value="1"/>
</dbReference>
<dbReference type="InterPro" id="IPR053735">
    <property type="entry name" value="Type_III_TA_endoRNase"/>
</dbReference>
<evidence type="ECO:0000313" key="1">
    <source>
        <dbReference type="EMBL" id="ATV58632.1"/>
    </source>
</evidence>
<dbReference type="Proteomes" id="UP000229011">
    <property type="component" value="Unassembled WGS sequence"/>
</dbReference>
<dbReference type="CDD" id="cd17492">
    <property type="entry name" value="toxin_CptN"/>
    <property type="match status" value="1"/>
</dbReference>
<dbReference type="EMBL" id="CP024699">
    <property type="protein sequence ID" value="ATV58632.1"/>
    <property type="molecule type" value="Genomic_DNA"/>
</dbReference>
<dbReference type="InterPro" id="IPR058108">
    <property type="entry name" value="CptIN-like"/>
</dbReference>
<reference evidence="2 3" key="1">
    <citation type="submission" date="2017-11" db="EMBL/GenBank/DDBJ databases">
        <title>Genome sequencing of Fusobacterium periodonticum KCOM 1259.</title>
        <authorList>
            <person name="Kook J.-K."/>
            <person name="Park S.-N."/>
            <person name="Lim Y.K."/>
        </authorList>
    </citation>
    <scope>NUCLEOTIDE SEQUENCE [LARGE SCALE GENOMIC DNA]</scope>
    <source>
        <strain evidence="2 3">KCOM 1259</strain>
    </source>
</reference>
<reference evidence="1 4" key="2">
    <citation type="submission" date="2017-11" db="EMBL/GenBank/DDBJ databases">
        <title>Genome sequencing of Fusobacterium periodonticum KCOM 1261.</title>
        <authorList>
            <person name="Kook J.-K."/>
            <person name="Park S.-N."/>
            <person name="Lim Y.K."/>
        </authorList>
    </citation>
    <scope>NUCLEOTIDE SEQUENCE [LARGE SCALE GENOMIC DNA]</scope>
    <source>
        <strain evidence="1 4">KCOM 1261</strain>
    </source>
</reference>
<evidence type="ECO:0000313" key="3">
    <source>
        <dbReference type="Proteomes" id="UP000229011"/>
    </source>
</evidence>
<proteinExistence type="predicted"/>
<organism evidence="2 3">
    <name type="scientific">Fusobacterium pseudoperiodonticum</name>
    <dbReference type="NCBI Taxonomy" id="2663009"/>
    <lineage>
        <taxon>Bacteria</taxon>
        <taxon>Fusobacteriati</taxon>
        <taxon>Fusobacteriota</taxon>
        <taxon>Fusobacteriia</taxon>
        <taxon>Fusobacteriales</taxon>
        <taxon>Fusobacteriaceae</taxon>
        <taxon>Fusobacterium</taxon>
    </lineage>
</organism>
<dbReference type="GeneID" id="93328554"/>